<evidence type="ECO:0000313" key="4">
    <source>
        <dbReference type="Proteomes" id="UP000825935"/>
    </source>
</evidence>
<organism evidence="3 4">
    <name type="scientific">Ceratopteris richardii</name>
    <name type="common">Triangle waterfern</name>
    <dbReference type="NCBI Taxonomy" id="49495"/>
    <lineage>
        <taxon>Eukaryota</taxon>
        <taxon>Viridiplantae</taxon>
        <taxon>Streptophyta</taxon>
        <taxon>Embryophyta</taxon>
        <taxon>Tracheophyta</taxon>
        <taxon>Polypodiopsida</taxon>
        <taxon>Polypodiidae</taxon>
        <taxon>Polypodiales</taxon>
        <taxon>Pteridineae</taxon>
        <taxon>Pteridaceae</taxon>
        <taxon>Parkerioideae</taxon>
        <taxon>Ceratopteris</taxon>
    </lineage>
</organism>
<accession>A0A8T2T3E4</accession>
<comment type="caution">
    <text evidence="3">The sequence shown here is derived from an EMBL/GenBank/DDBJ whole genome shotgun (WGS) entry which is preliminary data.</text>
</comment>
<feature type="compositionally biased region" description="Basic and acidic residues" evidence="2">
    <location>
        <begin position="78"/>
        <end position="91"/>
    </location>
</feature>
<keyword evidence="1" id="KW-0175">Coiled coil</keyword>
<feature type="coiled-coil region" evidence="1">
    <location>
        <begin position="115"/>
        <end position="153"/>
    </location>
</feature>
<evidence type="ECO:0000313" key="3">
    <source>
        <dbReference type="EMBL" id="KAH7387609.1"/>
    </source>
</evidence>
<dbReference type="AlphaFoldDB" id="A0A8T2T3E4"/>
<dbReference type="Proteomes" id="UP000825935">
    <property type="component" value="Chromosome 16"/>
</dbReference>
<evidence type="ECO:0000256" key="1">
    <source>
        <dbReference type="SAM" id="Coils"/>
    </source>
</evidence>
<protein>
    <submittedName>
        <fullName evidence="3">Uncharacterized protein</fullName>
    </submittedName>
</protein>
<evidence type="ECO:0000256" key="2">
    <source>
        <dbReference type="SAM" id="MobiDB-lite"/>
    </source>
</evidence>
<feature type="compositionally biased region" description="Acidic residues" evidence="2">
    <location>
        <begin position="66"/>
        <end position="75"/>
    </location>
</feature>
<dbReference type="OrthoDB" id="778453at2759"/>
<name>A0A8T2T3E4_CERRI</name>
<gene>
    <name evidence="3" type="ORF">KP509_16G032500</name>
</gene>
<dbReference type="EMBL" id="CM035421">
    <property type="protein sequence ID" value="KAH7387609.1"/>
    <property type="molecule type" value="Genomic_DNA"/>
</dbReference>
<feature type="region of interest" description="Disordered" evidence="2">
    <location>
        <begin position="54"/>
        <end position="96"/>
    </location>
</feature>
<keyword evidence="4" id="KW-1185">Reference proteome</keyword>
<reference evidence="3" key="1">
    <citation type="submission" date="2021-08" db="EMBL/GenBank/DDBJ databases">
        <title>WGS assembly of Ceratopteris richardii.</title>
        <authorList>
            <person name="Marchant D.B."/>
            <person name="Chen G."/>
            <person name="Jenkins J."/>
            <person name="Shu S."/>
            <person name="Leebens-Mack J."/>
            <person name="Grimwood J."/>
            <person name="Schmutz J."/>
            <person name="Soltis P."/>
            <person name="Soltis D."/>
            <person name="Chen Z.-H."/>
        </authorList>
    </citation>
    <scope>NUCLEOTIDE SEQUENCE</scope>
    <source>
        <strain evidence="3">Whitten #5841</strain>
        <tissue evidence="3">Leaf</tissue>
    </source>
</reference>
<proteinExistence type="predicted"/>
<sequence>MSRVHVGEGNKLSVYFQQSQAKQSAGLAQNCIKGRADGASISVVIDRKDTIRQMSPIRDTLSDGGDQVDAEEENSQEQARRESIPFEHGPDSSDFVGDSLGDIISGILRQTESMIANLQPAINEMENTADDIKRELLQKQETVTDRRKELEDIKDRFQQAATSVLEMLNVTVSMPELEENPSN</sequence>